<dbReference type="Gene3D" id="3.20.20.100">
    <property type="entry name" value="NADP-dependent oxidoreductase domain"/>
    <property type="match status" value="1"/>
</dbReference>
<dbReference type="InterPro" id="IPR036812">
    <property type="entry name" value="NAD(P)_OxRdtase_dom_sf"/>
</dbReference>
<proteinExistence type="inferred from homology"/>
<protein>
    <submittedName>
        <fullName evidence="6">Aldo keto reductase</fullName>
        <ecNumber evidence="6">1.-.-.-</ecNumber>
    </submittedName>
    <submittedName>
        <fullName evidence="5">Aldo/keto reductase</fullName>
    </submittedName>
</protein>
<dbReference type="FunFam" id="3.20.20.100:FF:000008">
    <property type="entry name" value="Aldo/keto reductase family oxidoreductase"/>
    <property type="match status" value="1"/>
</dbReference>
<dbReference type="InterPro" id="IPR050523">
    <property type="entry name" value="AKR_Detox_Biosynth"/>
</dbReference>
<dbReference type="InterPro" id="IPR023210">
    <property type="entry name" value="NADP_OxRdtase_dom"/>
</dbReference>
<dbReference type="EMBL" id="UHDK01000001">
    <property type="protein sequence ID" value="SUM31881.1"/>
    <property type="molecule type" value="Genomic_DNA"/>
</dbReference>
<evidence type="ECO:0000313" key="5">
    <source>
        <dbReference type="EMBL" id="GEQ04409.1"/>
    </source>
</evidence>
<dbReference type="RefSeq" id="WP_042738163.1">
    <property type="nucleotide sequence ID" value="NZ_BKAX01000001.1"/>
</dbReference>
<dbReference type="PANTHER" id="PTHR43364">
    <property type="entry name" value="NADH-SPECIFIC METHYLGLYOXAL REDUCTASE-RELATED"/>
    <property type="match status" value="1"/>
</dbReference>
<keyword evidence="2 6" id="KW-0560">Oxidoreductase</keyword>
<dbReference type="EMBL" id="BKAX01000001">
    <property type="protein sequence ID" value="GEQ04409.1"/>
    <property type="molecule type" value="Genomic_DNA"/>
</dbReference>
<dbReference type="InterPro" id="IPR020471">
    <property type="entry name" value="AKR"/>
</dbReference>
<keyword evidence="8" id="KW-1185">Reference proteome</keyword>
<evidence type="ECO:0000313" key="7">
    <source>
        <dbReference type="Proteomes" id="UP000255277"/>
    </source>
</evidence>
<dbReference type="AlphaFoldDB" id="A0A0D0STS7"/>
<dbReference type="Proteomes" id="UP000321057">
    <property type="component" value="Unassembled WGS sequence"/>
</dbReference>
<evidence type="ECO:0000256" key="2">
    <source>
        <dbReference type="ARBA" id="ARBA00023002"/>
    </source>
</evidence>
<dbReference type="CDD" id="cd19092">
    <property type="entry name" value="AKR_BsYcsN_EcYdhF-like"/>
    <property type="match status" value="1"/>
</dbReference>
<dbReference type="OrthoDB" id="9773828at2"/>
<sequence>MEKVKINQHVSFSKLIQGFWRAKDWNWTAQELNRYINELHDRGITTMDHADIYGNYSCEGIFGEALKLSPQLREQLEIVSKCGIVLPTDRIPNADGHRYDHSSQHIKRSVERSLQELNVEYLDSLLIHRPSPLMDPEEITDALKVLVTEGKVKSFGVSNFNKSQYDLINRSLVCDKLHITVNQLEVSPYTLDALDDGIINHMFKDDVKIMAWSPMAGGKLFDPKDERSQRIMTVITPLTEKYNVSTNSIIVAWLNKHPASIMPVLGTHNINRIDEAIDGFGLTLTDQEWFDIYTASLGHDIA</sequence>
<dbReference type="PRINTS" id="PR00069">
    <property type="entry name" value="ALDKETRDTASE"/>
</dbReference>
<feature type="domain" description="NADP-dependent oxidoreductase" evidence="4">
    <location>
        <begin position="14"/>
        <end position="292"/>
    </location>
</feature>
<dbReference type="PANTHER" id="PTHR43364:SF1">
    <property type="entry name" value="OXIDOREDUCTASE YDHF"/>
    <property type="match status" value="1"/>
</dbReference>
<accession>A0A0D0STS7</accession>
<dbReference type="GO" id="GO:0016491">
    <property type="term" value="F:oxidoreductase activity"/>
    <property type="evidence" value="ECO:0007669"/>
    <property type="project" value="UniProtKB-KW"/>
</dbReference>
<dbReference type="Proteomes" id="UP000255277">
    <property type="component" value="Unassembled WGS sequence"/>
</dbReference>
<dbReference type="GO" id="GO:0005829">
    <property type="term" value="C:cytosol"/>
    <property type="evidence" value="ECO:0007669"/>
    <property type="project" value="TreeGrafter"/>
</dbReference>
<evidence type="ECO:0000259" key="4">
    <source>
        <dbReference type="Pfam" id="PF00248"/>
    </source>
</evidence>
<gene>
    <name evidence="6" type="primary">ydhF</name>
    <name evidence="6" type="ORF">NCTC12195_01318</name>
    <name evidence="5" type="ORF">SGA02_02370</name>
</gene>
<dbReference type="STRING" id="1293.SH09_03125"/>
<comment type="similarity">
    <text evidence="3">Belongs to the aldo/keto reductase family. Aldo/keto reductase 2 subfamily.</text>
</comment>
<evidence type="ECO:0000313" key="8">
    <source>
        <dbReference type="Proteomes" id="UP000321057"/>
    </source>
</evidence>
<evidence type="ECO:0000256" key="1">
    <source>
        <dbReference type="ARBA" id="ARBA00022857"/>
    </source>
</evidence>
<dbReference type="Pfam" id="PF00248">
    <property type="entry name" value="Aldo_ket_red"/>
    <property type="match status" value="1"/>
</dbReference>
<name>A0A0D0STS7_STAGA</name>
<reference evidence="6 7" key="1">
    <citation type="submission" date="2018-06" db="EMBL/GenBank/DDBJ databases">
        <authorList>
            <consortium name="Pathogen Informatics"/>
            <person name="Doyle S."/>
        </authorList>
    </citation>
    <scope>NUCLEOTIDE SEQUENCE [LARGE SCALE GENOMIC DNA]</scope>
    <source>
        <strain evidence="6 7">NCTC12195</strain>
    </source>
</reference>
<evidence type="ECO:0000256" key="3">
    <source>
        <dbReference type="ARBA" id="ARBA00038157"/>
    </source>
</evidence>
<organism evidence="6 7">
    <name type="scientific">Staphylococcus gallinarum</name>
    <dbReference type="NCBI Taxonomy" id="1293"/>
    <lineage>
        <taxon>Bacteria</taxon>
        <taxon>Bacillati</taxon>
        <taxon>Bacillota</taxon>
        <taxon>Bacilli</taxon>
        <taxon>Bacillales</taxon>
        <taxon>Staphylococcaceae</taxon>
        <taxon>Staphylococcus</taxon>
    </lineage>
</organism>
<reference evidence="5 8" key="2">
    <citation type="submission" date="2019-07" db="EMBL/GenBank/DDBJ databases">
        <title>Whole genome shotgun sequence of Staphylococcus gallinarum NBRC 109767.</title>
        <authorList>
            <person name="Hosoyama A."/>
            <person name="Uohara A."/>
            <person name="Ohji S."/>
            <person name="Ichikawa N."/>
        </authorList>
    </citation>
    <scope>NUCLEOTIDE SEQUENCE [LARGE SCALE GENOMIC DNA]</scope>
    <source>
        <strain evidence="5 8">NBRC 109767</strain>
    </source>
</reference>
<dbReference type="GeneID" id="93845978"/>
<evidence type="ECO:0000313" key="6">
    <source>
        <dbReference type="EMBL" id="SUM31881.1"/>
    </source>
</evidence>
<dbReference type="SUPFAM" id="SSF51430">
    <property type="entry name" value="NAD(P)-linked oxidoreductase"/>
    <property type="match status" value="1"/>
</dbReference>
<dbReference type="EC" id="1.-.-.-" evidence="6"/>
<keyword evidence="1" id="KW-0521">NADP</keyword>